<organism evidence="1 2">
    <name type="scientific">Heterostelium pallidum (strain ATCC 26659 / Pp 5 / PN500)</name>
    <name type="common">Cellular slime mold</name>
    <name type="synonym">Polysphondylium pallidum</name>
    <dbReference type="NCBI Taxonomy" id="670386"/>
    <lineage>
        <taxon>Eukaryota</taxon>
        <taxon>Amoebozoa</taxon>
        <taxon>Evosea</taxon>
        <taxon>Eumycetozoa</taxon>
        <taxon>Dictyostelia</taxon>
        <taxon>Acytosteliales</taxon>
        <taxon>Acytosteliaceae</taxon>
        <taxon>Heterostelium</taxon>
    </lineage>
</organism>
<reference evidence="1 2" key="1">
    <citation type="journal article" date="2011" name="Genome Res.">
        <title>Phylogeny-wide analysis of social amoeba genomes highlights ancient origins for complex intercellular communication.</title>
        <authorList>
            <person name="Heidel A.J."/>
            <person name="Lawal H.M."/>
            <person name="Felder M."/>
            <person name="Schilde C."/>
            <person name="Helps N.R."/>
            <person name="Tunggal B."/>
            <person name="Rivero F."/>
            <person name="John U."/>
            <person name="Schleicher M."/>
            <person name="Eichinger L."/>
            <person name="Platzer M."/>
            <person name="Noegel A.A."/>
            <person name="Schaap P."/>
            <person name="Gloeckner G."/>
        </authorList>
    </citation>
    <scope>NUCLEOTIDE SEQUENCE [LARGE SCALE GENOMIC DNA]</scope>
    <source>
        <strain evidence="2">ATCC 26659 / Pp 5 / PN500</strain>
    </source>
</reference>
<evidence type="ECO:0000313" key="1">
    <source>
        <dbReference type="EMBL" id="EFA74586.1"/>
    </source>
</evidence>
<accession>D3BVG3</accession>
<dbReference type="RefSeq" id="XP_020426720.1">
    <property type="nucleotide sequence ID" value="XM_020582304.1"/>
</dbReference>
<dbReference type="Proteomes" id="UP000001396">
    <property type="component" value="Unassembled WGS sequence"/>
</dbReference>
<dbReference type="AlphaFoldDB" id="D3BVG3"/>
<gene>
    <name evidence="1" type="ORF">PPL_11554</name>
</gene>
<dbReference type="GeneID" id="31367022"/>
<sequence length="67" mass="7885">MTDVEDKSTMERKKIDKLQRLTGRRESITKIQSLLNPKSLEEAQINTQKLETNEKLTHIFGERPECR</sequence>
<proteinExistence type="predicted"/>
<dbReference type="EMBL" id="ADBJ01000062">
    <property type="protein sequence ID" value="EFA74586.1"/>
    <property type="molecule type" value="Genomic_DNA"/>
</dbReference>
<evidence type="ECO:0000313" key="2">
    <source>
        <dbReference type="Proteomes" id="UP000001396"/>
    </source>
</evidence>
<comment type="caution">
    <text evidence="1">The sequence shown here is derived from an EMBL/GenBank/DDBJ whole genome shotgun (WGS) entry which is preliminary data.</text>
</comment>
<keyword evidence="2" id="KW-1185">Reference proteome</keyword>
<name>D3BVG3_HETP5</name>
<dbReference type="InParanoid" id="D3BVG3"/>
<protein>
    <submittedName>
        <fullName evidence="1">Uncharacterized protein</fullName>
    </submittedName>
</protein>